<dbReference type="FunFam" id="3.10.450.50:FF:000003">
    <property type="entry name" value="Nuclear transport factor 2 family protein"/>
    <property type="match status" value="1"/>
</dbReference>
<evidence type="ECO:0000259" key="5">
    <source>
        <dbReference type="PROSITE" id="PS50102"/>
    </source>
</evidence>
<keyword evidence="8" id="KW-1185">Reference proteome</keyword>
<dbReference type="GO" id="GO:0003729">
    <property type="term" value="F:mRNA binding"/>
    <property type="evidence" value="ECO:0007669"/>
    <property type="project" value="TreeGrafter"/>
</dbReference>
<dbReference type="CDD" id="cd00590">
    <property type="entry name" value="RRM_SF"/>
    <property type="match status" value="1"/>
</dbReference>
<dbReference type="PANTHER" id="PTHR10693">
    <property type="entry name" value="RAS GTPASE-ACTIVATING PROTEIN-BINDING PROTEIN"/>
    <property type="match status" value="1"/>
</dbReference>
<dbReference type="GO" id="GO:0005829">
    <property type="term" value="C:cytosol"/>
    <property type="evidence" value="ECO:0007669"/>
    <property type="project" value="TreeGrafter"/>
</dbReference>
<evidence type="ECO:0000256" key="3">
    <source>
        <dbReference type="SAM" id="MobiDB-lite"/>
    </source>
</evidence>
<dbReference type="InterPro" id="IPR000504">
    <property type="entry name" value="RRM_dom"/>
</dbReference>
<feature type="chain" id="PRO_5032510521" description="G3BP-like protein" evidence="4">
    <location>
        <begin position="18"/>
        <end position="467"/>
    </location>
</feature>
<evidence type="ECO:0008006" key="9">
    <source>
        <dbReference type="Google" id="ProtNLM"/>
    </source>
</evidence>
<dbReference type="GO" id="GO:1990904">
    <property type="term" value="C:ribonucleoprotein complex"/>
    <property type="evidence" value="ECO:0007669"/>
    <property type="project" value="TreeGrafter"/>
</dbReference>
<feature type="region of interest" description="Disordered" evidence="3">
    <location>
        <begin position="282"/>
        <end position="307"/>
    </location>
</feature>
<dbReference type="InterPro" id="IPR039539">
    <property type="entry name" value="Ras_GTPase_bind_prot"/>
</dbReference>
<dbReference type="InterPro" id="IPR018222">
    <property type="entry name" value="Nuclear_transport_factor_2_euk"/>
</dbReference>
<dbReference type="OrthoDB" id="339151at2759"/>
<accession>A0A843UHF5</accession>
<dbReference type="InterPro" id="IPR012677">
    <property type="entry name" value="Nucleotide-bd_a/b_plait_sf"/>
</dbReference>
<evidence type="ECO:0000313" key="7">
    <source>
        <dbReference type="EMBL" id="MQL81320.1"/>
    </source>
</evidence>
<feature type="compositionally biased region" description="Polar residues" evidence="3">
    <location>
        <begin position="284"/>
        <end position="301"/>
    </location>
</feature>
<feature type="signal peptide" evidence="4">
    <location>
        <begin position="1"/>
        <end position="17"/>
    </location>
</feature>
<dbReference type="CDD" id="cd00780">
    <property type="entry name" value="NTF2"/>
    <property type="match status" value="1"/>
</dbReference>
<dbReference type="InterPro" id="IPR035979">
    <property type="entry name" value="RBD_domain_sf"/>
</dbReference>
<feature type="domain" description="NTF2" evidence="6">
    <location>
        <begin position="20"/>
        <end position="134"/>
    </location>
</feature>
<dbReference type="SUPFAM" id="SSF54928">
    <property type="entry name" value="RNA-binding domain, RBD"/>
    <property type="match status" value="1"/>
</dbReference>
<organism evidence="7 8">
    <name type="scientific">Colocasia esculenta</name>
    <name type="common">Wild taro</name>
    <name type="synonym">Arum esculentum</name>
    <dbReference type="NCBI Taxonomy" id="4460"/>
    <lineage>
        <taxon>Eukaryota</taxon>
        <taxon>Viridiplantae</taxon>
        <taxon>Streptophyta</taxon>
        <taxon>Embryophyta</taxon>
        <taxon>Tracheophyta</taxon>
        <taxon>Spermatophyta</taxon>
        <taxon>Magnoliopsida</taxon>
        <taxon>Liliopsida</taxon>
        <taxon>Araceae</taxon>
        <taxon>Aroideae</taxon>
        <taxon>Colocasieae</taxon>
        <taxon>Colocasia</taxon>
    </lineage>
</organism>
<reference evidence="7" key="1">
    <citation type="submission" date="2017-07" db="EMBL/GenBank/DDBJ databases">
        <title>Taro Niue Genome Assembly and Annotation.</title>
        <authorList>
            <person name="Atibalentja N."/>
            <person name="Keating K."/>
            <person name="Fields C.J."/>
        </authorList>
    </citation>
    <scope>NUCLEOTIDE SEQUENCE</scope>
    <source>
        <strain evidence="7">Niue_2</strain>
        <tissue evidence="7">Leaf</tissue>
    </source>
</reference>
<dbReference type="PROSITE" id="PS50177">
    <property type="entry name" value="NTF2_DOMAIN"/>
    <property type="match status" value="1"/>
</dbReference>
<evidence type="ECO:0000313" key="8">
    <source>
        <dbReference type="Proteomes" id="UP000652761"/>
    </source>
</evidence>
<gene>
    <name evidence="7" type="ORF">Taro_013794</name>
</gene>
<keyword evidence="4" id="KW-0732">Signal</keyword>
<dbReference type="EMBL" id="NMUH01000560">
    <property type="protein sequence ID" value="MQL81320.1"/>
    <property type="molecule type" value="Genomic_DNA"/>
</dbReference>
<feature type="domain" description="RRM" evidence="5">
    <location>
        <begin position="315"/>
        <end position="398"/>
    </location>
</feature>
<keyword evidence="1 2" id="KW-0694">RNA-binding</keyword>
<dbReference type="InterPro" id="IPR002075">
    <property type="entry name" value="NTF2_dom"/>
</dbReference>
<comment type="caution">
    <text evidence="7">The sequence shown here is derived from an EMBL/GenBank/DDBJ whole genome shotgun (WGS) entry which is preliminary data.</text>
</comment>
<dbReference type="Gene3D" id="3.30.70.330">
    <property type="match status" value="1"/>
</dbReference>
<dbReference type="InterPro" id="IPR032710">
    <property type="entry name" value="NTF2-like_dom_sf"/>
</dbReference>
<feature type="region of interest" description="Disordered" evidence="3">
    <location>
        <begin position="192"/>
        <end position="243"/>
    </location>
</feature>
<evidence type="ECO:0000256" key="4">
    <source>
        <dbReference type="SAM" id="SignalP"/>
    </source>
</evidence>
<dbReference type="PANTHER" id="PTHR10693:SF58">
    <property type="entry name" value="OS02G0131700 PROTEIN"/>
    <property type="match status" value="1"/>
</dbReference>
<sequence>MLLWATMASGYLAPVSAVQVGSYFVGQYYQVLQQRPSLVHQFYTDLSTLVHIDGSTSETASGMLQIHNLIMSLKFSGIEIKTAHSLESWSGGVLVMVSGSVQTKEFSGCRRFVQTFFLAPQEKGYFVLNDIFHLRDEEQFDLPQAPMSVHNNFDPPVNTVVSVPETVSDYVNGREMQSNDFGVPAAVEEAEVTEKYSVPEPEQHIEADDGDEEEISAEETVASFPSGSNLQDQPPPVEEPIGEQPKHTYASILRAAKGQSGHVVASQPTIVKNVSVASELLSAPQATSHQSHSGPEKSSSWAEDVMTPEDEGEVKSVYVRNLPSSASVSDLEWEFKNFGRIRPDGVLIKSRKEAGVYYAFVEFEDIAGVQNALKLIVCPSYNDGRMQEAYLHLQSSLVDAKYMWRREDRVVLLPEEEGVEAEAAGTRQMLAGLVLAPLVGVVGKTASKTVADQGETGITSKAHAKNG</sequence>
<evidence type="ECO:0000256" key="2">
    <source>
        <dbReference type="PROSITE-ProRule" id="PRU00176"/>
    </source>
</evidence>
<dbReference type="Pfam" id="PF00076">
    <property type="entry name" value="RRM_1"/>
    <property type="match status" value="1"/>
</dbReference>
<dbReference type="Proteomes" id="UP000652761">
    <property type="component" value="Unassembled WGS sequence"/>
</dbReference>
<dbReference type="Pfam" id="PF02136">
    <property type="entry name" value="NTF2"/>
    <property type="match status" value="1"/>
</dbReference>
<dbReference type="Gene3D" id="3.10.450.50">
    <property type="match status" value="1"/>
</dbReference>
<dbReference type="PROSITE" id="PS50102">
    <property type="entry name" value="RRM"/>
    <property type="match status" value="1"/>
</dbReference>
<feature type="compositionally biased region" description="Acidic residues" evidence="3">
    <location>
        <begin position="208"/>
        <end position="217"/>
    </location>
</feature>
<proteinExistence type="predicted"/>
<evidence type="ECO:0000256" key="1">
    <source>
        <dbReference type="ARBA" id="ARBA00022884"/>
    </source>
</evidence>
<feature type="compositionally biased region" description="Polar residues" evidence="3">
    <location>
        <begin position="223"/>
        <end position="232"/>
    </location>
</feature>
<evidence type="ECO:0000259" key="6">
    <source>
        <dbReference type="PROSITE" id="PS50177"/>
    </source>
</evidence>
<dbReference type="SUPFAM" id="SSF54427">
    <property type="entry name" value="NTF2-like"/>
    <property type="match status" value="1"/>
</dbReference>
<dbReference type="AlphaFoldDB" id="A0A843UHF5"/>
<name>A0A843UHF5_COLES</name>
<protein>
    <recommendedName>
        <fullName evidence="9">G3BP-like protein</fullName>
    </recommendedName>
</protein>